<evidence type="ECO:0000256" key="2">
    <source>
        <dbReference type="SAM" id="Phobius"/>
    </source>
</evidence>
<protein>
    <submittedName>
        <fullName evidence="4">Hyalin</fullName>
    </submittedName>
</protein>
<accession>A0A9Q1BXA0</accession>
<dbReference type="OrthoDB" id="5969849at2759"/>
<proteinExistence type="predicted"/>
<dbReference type="Pfam" id="PF02494">
    <property type="entry name" value="HYR"/>
    <property type="match status" value="4"/>
</dbReference>
<evidence type="ECO:0000259" key="3">
    <source>
        <dbReference type="PROSITE" id="PS50825"/>
    </source>
</evidence>
<name>A0A9Q1BXA0_HOLLE</name>
<feature type="domain" description="HYR" evidence="3">
    <location>
        <begin position="95"/>
        <end position="179"/>
    </location>
</feature>
<keyword evidence="2" id="KW-0472">Membrane</keyword>
<reference evidence="4" key="1">
    <citation type="submission" date="2021-10" db="EMBL/GenBank/DDBJ databases">
        <title>Tropical sea cucumber genome reveals ecological adaptation and Cuvierian tubules defense mechanism.</title>
        <authorList>
            <person name="Chen T."/>
        </authorList>
    </citation>
    <scope>NUCLEOTIDE SEQUENCE</scope>
    <source>
        <strain evidence="4">Nanhai2018</strain>
        <tissue evidence="4">Muscle</tissue>
    </source>
</reference>
<keyword evidence="2" id="KW-1133">Transmembrane helix</keyword>
<dbReference type="PANTHER" id="PTHR24273">
    <property type="entry name" value="FI04643P-RELATED"/>
    <property type="match status" value="1"/>
</dbReference>
<evidence type="ECO:0000256" key="1">
    <source>
        <dbReference type="ARBA" id="ARBA00022737"/>
    </source>
</evidence>
<feature type="transmembrane region" description="Helical" evidence="2">
    <location>
        <begin position="359"/>
        <end position="386"/>
    </location>
</feature>
<comment type="caution">
    <text evidence="4">The sequence shown here is derived from an EMBL/GenBank/DDBJ whole genome shotgun (WGS) entry which is preliminary data.</text>
</comment>
<keyword evidence="5" id="KW-1185">Reference proteome</keyword>
<dbReference type="Proteomes" id="UP001152320">
    <property type="component" value="Chromosome 10"/>
</dbReference>
<gene>
    <name evidence="4" type="ORF">HOLleu_21156</name>
</gene>
<evidence type="ECO:0000313" key="5">
    <source>
        <dbReference type="Proteomes" id="UP001152320"/>
    </source>
</evidence>
<sequence>MVQGNRALVFPNSGRALARDVIINCPERPVVVNTNELFAPVFWSKPISSSLGSDVLPVMSNYKSGDNFAVGNTKIQYRYQNLHCEFTVIVQETKKDISPPIVHNCPHDPITIAVQSLHDKVILTLPEPYADDDSCDQVAVTSSGNLSDTFCVGLTTVIYNFTDSSENVAQCVIKVNVSVIEQDSKRDYFPIFEFCPLPISINGSSEFATTQITWTEPVLNSSMLNLSLQQSHFSGDQFPIGITNVVYRVTDIHNRQRSEFCNFSITVNDVTPPTIFSCPETITVKSCRGQRNVNWFEPFASDNSGGPTTVWQTHNPGNHSFHFGTAYVSYFFKDESNNVAECSFNVTVHANGCYVIHRVLITFFSIAVIGFLIVFILLHICIIFIVRCCHNSVTADEAT</sequence>
<keyword evidence="2" id="KW-0812">Transmembrane</keyword>
<organism evidence="4 5">
    <name type="scientific">Holothuria leucospilota</name>
    <name type="common">Black long sea cucumber</name>
    <name type="synonym">Mertensiothuria leucospilota</name>
    <dbReference type="NCBI Taxonomy" id="206669"/>
    <lineage>
        <taxon>Eukaryota</taxon>
        <taxon>Metazoa</taxon>
        <taxon>Echinodermata</taxon>
        <taxon>Eleutherozoa</taxon>
        <taxon>Echinozoa</taxon>
        <taxon>Holothuroidea</taxon>
        <taxon>Aspidochirotacea</taxon>
        <taxon>Aspidochirotida</taxon>
        <taxon>Holothuriidae</taxon>
        <taxon>Holothuria</taxon>
    </lineage>
</organism>
<dbReference type="EMBL" id="JAIZAY010000010">
    <property type="protein sequence ID" value="KAJ8034358.1"/>
    <property type="molecule type" value="Genomic_DNA"/>
</dbReference>
<evidence type="ECO:0000313" key="4">
    <source>
        <dbReference type="EMBL" id="KAJ8034358.1"/>
    </source>
</evidence>
<dbReference type="PANTHER" id="PTHR24273:SF32">
    <property type="entry name" value="HYALIN"/>
    <property type="match status" value="1"/>
</dbReference>
<feature type="domain" description="HYR" evidence="3">
    <location>
        <begin position="268"/>
        <end position="350"/>
    </location>
</feature>
<feature type="domain" description="HYR" evidence="3">
    <location>
        <begin position="185"/>
        <end position="267"/>
    </location>
</feature>
<dbReference type="AlphaFoldDB" id="A0A9Q1BXA0"/>
<keyword evidence="1" id="KW-0677">Repeat</keyword>
<dbReference type="PROSITE" id="PS50825">
    <property type="entry name" value="HYR"/>
    <property type="match status" value="3"/>
</dbReference>
<dbReference type="InterPro" id="IPR003410">
    <property type="entry name" value="HYR_dom"/>
</dbReference>